<dbReference type="GO" id="GO:0009279">
    <property type="term" value="C:cell outer membrane"/>
    <property type="evidence" value="ECO:0007669"/>
    <property type="project" value="UniProtKB-SubCell"/>
</dbReference>
<reference evidence="6 7" key="1">
    <citation type="submission" date="2023-08" db="EMBL/GenBank/DDBJ databases">
        <title>Comparative genomics and taxonomic characterization of three novel marine species of genus Marivirga.</title>
        <authorList>
            <person name="Muhammad N."/>
            <person name="Kim S.-G."/>
        </authorList>
    </citation>
    <scope>NUCLEOTIDE SEQUENCE [LARGE SCALE GENOMIC DNA]</scope>
    <source>
        <strain evidence="6 7">BDSF4-3</strain>
    </source>
</reference>
<feature type="domain" description="OmpA-like" evidence="5">
    <location>
        <begin position="387"/>
        <end position="503"/>
    </location>
</feature>
<dbReference type="AlphaFoldDB" id="A0AA51NCP3"/>
<gene>
    <name evidence="6" type="ORF">QYS49_34345</name>
</gene>
<keyword evidence="7" id="KW-1185">Reference proteome</keyword>
<keyword evidence="2 4" id="KW-0472">Membrane</keyword>
<dbReference type="RefSeq" id="WP_308350924.1">
    <property type="nucleotide sequence ID" value="NZ_CP129971.1"/>
</dbReference>
<dbReference type="InterPro" id="IPR006665">
    <property type="entry name" value="OmpA-like"/>
</dbReference>
<dbReference type="InterPro" id="IPR006664">
    <property type="entry name" value="OMP_bac"/>
</dbReference>
<dbReference type="PRINTS" id="PR01023">
    <property type="entry name" value="NAFLGMOTY"/>
</dbReference>
<evidence type="ECO:0000256" key="2">
    <source>
        <dbReference type="ARBA" id="ARBA00023136"/>
    </source>
</evidence>
<dbReference type="PRINTS" id="PR01021">
    <property type="entry name" value="OMPADOMAIN"/>
</dbReference>
<dbReference type="KEGG" id="msaa:QYS49_34345"/>
<dbReference type="PANTHER" id="PTHR30329:SF21">
    <property type="entry name" value="LIPOPROTEIN YIAD-RELATED"/>
    <property type="match status" value="1"/>
</dbReference>
<comment type="subcellular location">
    <subcellularLocation>
        <location evidence="1">Cell outer membrane</location>
    </subcellularLocation>
</comment>
<evidence type="ECO:0000313" key="7">
    <source>
        <dbReference type="Proteomes" id="UP001230496"/>
    </source>
</evidence>
<dbReference type="InterPro" id="IPR050330">
    <property type="entry name" value="Bact_OuterMem_StrucFunc"/>
</dbReference>
<dbReference type="InterPro" id="IPR006690">
    <property type="entry name" value="OMPA-like_CS"/>
</dbReference>
<dbReference type="NCBIfam" id="TIGR03519">
    <property type="entry name" value="T9SS_PorP_fam"/>
    <property type="match status" value="1"/>
</dbReference>
<evidence type="ECO:0000259" key="5">
    <source>
        <dbReference type="PROSITE" id="PS51123"/>
    </source>
</evidence>
<dbReference type="EMBL" id="CP129971">
    <property type="protein sequence ID" value="WMN12698.1"/>
    <property type="molecule type" value="Genomic_DNA"/>
</dbReference>
<evidence type="ECO:0000313" key="6">
    <source>
        <dbReference type="EMBL" id="WMN12698.1"/>
    </source>
</evidence>
<evidence type="ECO:0000256" key="3">
    <source>
        <dbReference type="ARBA" id="ARBA00023237"/>
    </source>
</evidence>
<dbReference type="Gene3D" id="3.30.1330.60">
    <property type="entry name" value="OmpA-like domain"/>
    <property type="match status" value="1"/>
</dbReference>
<dbReference type="Pfam" id="PF00691">
    <property type="entry name" value="OmpA"/>
    <property type="match status" value="1"/>
</dbReference>
<keyword evidence="3" id="KW-0998">Cell outer membrane</keyword>
<organism evidence="6 7">
    <name type="scientific">Marivirga salinarum</name>
    <dbReference type="NCBI Taxonomy" id="3059078"/>
    <lineage>
        <taxon>Bacteria</taxon>
        <taxon>Pseudomonadati</taxon>
        <taxon>Bacteroidota</taxon>
        <taxon>Cytophagia</taxon>
        <taxon>Cytophagales</taxon>
        <taxon>Marivirgaceae</taxon>
        <taxon>Marivirga</taxon>
    </lineage>
</organism>
<dbReference type="CDD" id="cd07185">
    <property type="entry name" value="OmpA_C-like"/>
    <property type="match status" value="1"/>
</dbReference>
<dbReference type="InterPro" id="IPR036737">
    <property type="entry name" value="OmpA-like_sf"/>
</dbReference>
<protein>
    <submittedName>
        <fullName evidence="6">PorP/SprF family type IX secretion system membrane protein</fullName>
    </submittedName>
</protein>
<sequence length="504" mass="57033">MEKIYEKNLIYLENFLSNCFSKVAGLVLIFCALMSTSLYAQNTQFSNYGFGEIALNPAASASKNLIGANALYRIQRYNNGMSINSTQLQFQYALINQTAGKRWGGFSLVAQSDKVSEGIPYTFYSIKPGFAYNLEIIPNNFLAMGVELSANQSGFNAANFTTGSQWMNNQGFDETAALGEEFQRQQLTYFSAATGLMWYDQDGEGYRRNYLGISVFNLNQPARSFISEDDQIPLHYTALGGYQFFKLNRHAFYAEAIGTKSLNDIFWGAGPRWSYRFEDTSPFDPFTAGELDIFARYFSGDRISLGTQIAQRNFSVGFAVDLHLENETQMASTEFSVSIFKRLPITKEEELPDDEYEIGSARDFEEDNFQDQPVKVIEKEYKTSVSRDFSFELRKNFNYGFNETNLNDEAKSYLDDIAVMMEANPALKLRVTGHTDNIGTEEANQKISEERAKGVQDYLESIGIAPERLSYDGKGATEPLAKNNNEESRAKNRRVEFLIYATKD</sequence>
<evidence type="ECO:0000256" key="4">
    <source>
        <dbReference type="PROSITE-ProRule" id="PRU00473"/>
    </source>
</evidence>
<dbReference type="PANTHER" id="PTHR30329">
    <property type="entry name" value="STATOR ELEMENT OF FLAGELLAR MOTOR COMPLEX"/>
    <property type="match status" value="1"/>
</dbReference>
<dbReference type="PROSITE" id="PS51123">
    <property type="entry name" value="OMPA_2"/>
    <property type="match status" value="1"/>
</dbReference>
<proteinExistence type="predicted"/>
<dbReference type="PROSITE" id="PS01068">
    <property type="entry name" value="OMPA_1"/>
    <property type="match status" value="1"/>
</dbReference>
<dbReference type="Proteomes" id="UP001230496">
    <property type="component" value="Chromosome"/>
</dbReference>
<dbReference type="InterPro" id="IPR019861">
    <property type="entry name" value="PorP/SprF_Bacteroidetes"/>
</dbReference>
<name>A0AA51NCP3_9BACT</name>
<evidence type="ECO:0000256" key="1">
    <source>
        <dbReference type="ARBA" id="ARBA00004442"/>
    </source>
</evidence>
<accession>A0AA51NCP3</accession>
<dbReference type="Pfam" id="PF11751">
    <property type="entry name" value="PorP_SprF"/>
    <property type="match status" value="1"/>
</dbReference>
<dbReference type="SUPFAM" id="SSF103088">
    <property type="entry name" value="OmpA-like"/>
    <property type="match status" value="1"/>
</dbReference>